<proteinExistence type="predicted"/>
<gene>
    <name evidence="3" type="ORF">JCM19296_2331</name>
</gene>
<dbReference type="InterPro" id="IPR001322">
    <property type="entry name" value="Lamin_tail_dom"/>
</dbReference>
<dbReference type="InterPro" id="IPR026444">
    <property type="entry name" value="Secre_tail"/>
</dbReference>
<dbReference type="AlphaFoldDB" id="A0A081DCT5"/>
<protein>
    <recommendedName>
        <fullName evidence="2">LTD domain-containing protein</fullName>
    </recommendedName>
</protein>
<evidence type="ECO:0000259" key="2">
    <source>
        <dbReference type="PROSITE" id="PS51841"/>
    </source>
</evidence>
<keyword evidence="1" id="KW-0732">Signal</keyword>
<accession>A0A081DCT5</accession>
<dbReference type="Proteomes" id="UP000028980">
    <property type="component" value="Unassembled WGS sequence"/>
</dbReference>
<dbReference type="Pfam" id="PF00932">
    <property type="entry name" value="LTD"/>
    <property type="match status" value="1"/>
</dbReference>
<dbReference type="SUPFAM" id="SSF74853">
    <property type="entry name" value="Lamin A/C globular tail domain"/>
    <property type="match status" value="1"/>
</dbReference>
<dbReference type="Pfam" id="PF18962">
    <property type="entry name" value="Por_Secre_tail"/>
    <property type="match status" value="1"/>
</dbReference>
<dbReference type="NCBIfam" id="TIGR04183">
    <property type="entry name" value="Por_Secre_tail"/>
    <property type="match status" value="1"/>
</dbReference>
<sequence length="648" mass="67345">MYICKKQSEMKQIYFTVAMFFVAAISFAQQPIITSIVDGTCTGGTPKLIEIYANGTVDFTQFTLEKSANGGAFGTPFDLTPFGTRTNSFVYVYSGTEALLNSEFPGIVAADYQAAGTANNNGDDAVRIIESATMTVIDTYGTQVDGTGETWEYLDSYAKRVDGTGPDATFNQANWVTSTPNTLDGQCGSTTFESIIGTGSYSSTPNTNPTVTITAPGNGSSLQGGTTSVDVTWTALNLPAGGTFTVTVNGTATANATSPFAVAVSDGMAYAVTVDMLDGATVLATDATSFDVSFPCDLQLATITETCQTSTSGVDLYDVTIDYTGGGTSTYTIDTAGNGTIAGDNPSTVAAGQIMITGVTEGVDFTVTVTGDPANSACNLSRNISSPACLANVTCANPGDIILTEIMQNPNASQDNEGEYFEVYNTTSAPIDMLGYEIVDLTNSGENFTIVTSVIVPANGYAVFVANANTTLNGGITPDYVYDGTSTFLGNGSDELSIQCGGTVIDEVSWDNGATFPDGNGASMELAVSKYNATDNDLGVNWGGLATSTFGAGDLGTPGAVNDFTLSNEQFTKNSFKLFPNPVSGNEINISVENGNPVDVIIYSALGQQVISQKAVTNSINVSSLNAGLYIVKISQNGNSQTRKLVVQ</sequence>
<organism evidence="3 4">
    <name type="scientific">Nonlabens ulvanivorans</name>
    <name type="common">Persicivirga ulvanivorans</name>
    <dbReference type="NCBI Taxonomy" id="906888"/>
    <lineage>
        <taxon>Bacteria</taxon>
        <taxon>Pseudomonadati</taxon>
        <taxon>Bacteroidota</taxon>
        <taxon>Flavobacteriia</taxon>
        <taxon>Flavobacteriales</taxon>
        <taxon>Flavobacteriaceae</taxon>
        <taxon>Nonlabens</taxon>
    </lineage>
</organism>
<comment type="caution">
    <text evidence="3">The sequence shown here is derived from an EMBL/GenBank/DDBJ whole genome shotgun (WGS) entry which is preliminary data.</text>
</comment>
<name>A0A081DCT5_NONUL</name>
<evidence type="ECO:0000313" key="3">
    <source>
        <dbReference type="EMBL" id="GAK76731.1"/>
    </source>
</evidence>
<dbReference type="EMBL" id="BBLG01000005">
    <property type="protein sequence ID" value="GAK76731.1"/>
    <property type="molecule type" value="Genomic_DNA"/>
</dbReference>
<dbReference type="InterPro" id="IPR036415">
    <property type="entry name" value="Lamin_tail_dom_sf"/>
</dbReference>
<dbReference type="PROSITE" id="PS51841">
    <property type="entry name" value="LTD"/>
    <property type="match status" value="1"/>
</dbReference>
<reference evidence="3 4" key="1">
    <citation type="journal article" date="2014" name="Genome Announc.">
        <title>Draft Genome Sequences of Marine Flavobacterium Nonlabens Strains NR17, NR24, NR27, NR32, NR33, and Ara13.</title>
        <authorList>
            <person name="Nakanishi M."/>
            <person name="Meirelles P."/>
            <person name="Suzuki R."/>
            <person name="Takatani N."/>
            <person name="Mino S."/>
            <person name="Suda W."/>
            <person name="Oshima K."/>
            <person name="Hattori M."/>
            <person name="Ohkuma M."/>
            <person name="Hosokawa M."/>
            <person name="Miyashita K."/>
            <person name="Thompson F.L."/>
            <person name="Niwa A."/>
            <person name="Sawabe T."/>
            <person name="Sawabe T."/>
        </authorList>
    </citation>
    <scope>NUCLEOTIDE SEQUENCE [LARGE SCALE GENOMIC DNA]</scope>
    <source>
        <strain evidence="4">JCM19296</strain>
    </source>
</reference>
<evidence type="ECO:0000313" key="4">
    <source>
        <dbReference type="Proteomes" id="UP000028980"/>
    </source>
</evidence>
<evidence type="ECO:0000256" key="1">
    <source>
        <dbReference type="ARBA" id="ARBA00022729"/>
    </source>
</evidence>
<feature type="domain" description="LTD" evidence="2">
    <location>
        <begin position="385"/>
        <end position="518"/>
    </location>
</feature>